<protein>
    <submittedName>
        <fullName evidence="1">Uncharacterized protein</fullName>
    </submittedName>
</protein>
<evidence type="ECO:0000313" key="2">
    <source>
        <dbReference type="Proteomes" id="UP001148614"/>
    </source>
</evidence>
<accession>A0A9W8TNI3</accession>
<dbReference type="Proteomes" id="UP001148614">
    <property type="component" value="Unassembled WGS sequence"/>
</dbReference>
<keyword evidence="2" id="KW-1185">Reference proteome</keyword>
<sequence>MDTEAVSPRKGLFVIHVALFRMGTNSFAEAYRSLGYKVHHGVEDVRGNPWTDIEKAAEATWPSVGTPRQPFAQSDWDSLWGSKYDIVTDLGSPFVHELINAYPDAKVVVV</sequence>
<proteinExistence type="predicted"/>
<dbReference type="PANTHER" id="PTHR36978">
    <property type="entry name" value="P-LOOP CONTAINING NUCLEOTIDE TRIPHOSPHATE HYDROLASE"/>
    <property type="match status" value="1"/>
</dbReference>
<dbReference type="VEuPathDB" id="FungiDB:F4678DRAFT_476648"/>
<dbReference type="InterPro" id="IPR040632">
    <property type="entry name" value="Sulfotransfer_4"/>
</dbReference>
<dbReference type="InterPro" id="IPR027417">
    <property type="entry name" value="P-loop_NTPase"/>
</dbReference>
<dbReference type="EMBL" id="JANPWZ010000298">
    <property type="protein sequence ID" value="KAJ3577867.1"/>
    <property type="molecule type" value="Genomic_DNA"/>
</dbReference>
<dbReference type="AlphaFoldDB" id="A0A9W8TNI3"/>
<organism evidence="1 2">
    <name type="scientific">Xylaria arbuscula</name>
    <dbReference type="NCBI Taxonomy" id="114810"/>
    <lineage>
        <taxon>Eukaryota</taxon>
        <taxon>Fungi</taxon>
        <taxon>Dikarya</taxon>
        <taxon>Ascomycota</taxon>
        <taxon>Pezizomycotina</taxon>
        <taxon>Sordariomycetes</taxon>
        <taxon>Xylariomycetidae</taxon>
        <taxon>Xylariales</taxon>
        <taxon>Xylariaceae</taxon>
        <taxon>Xylaria</taxon>
    </lineage>
</organism>
<dbReference type="PANTHER" id="PTHR36978:SF4">
    <property type="entry name" value="P-LOOP CONTAINING NUCLEOSIDE TRIPHOSPHATE HYDROLASE PROTEIN"/>
    <property type="match status" value="1"/>
</dbReference>
<gene>
    <name evidence="1" type="ORF">NPX13_g2700</name>
</gene>
<evidence type="ECO:0000313" key="1">
    <source>
        <dbReference type="EMBL" id="KAJ3577867.1"/>
    </source>
</evidence>
<dbReference type="Pfam" id="PF17784">
    <property type="entry name" value="Sulfotransfer_4"/>
    <property type="match status" value="1"/>
</dbReference>
<comment type="caution">
    <text evidence="1">The sequence shown here is derived from an EMBL/GenBank/DDBJ whole genome shotgun (WGS) entry which is preliminary data.</text>
</comment>
<name>A0A9W8TNI3_9PEZI</name>
<dbReference type="Gene3D" id="3.40.50.300">
    <property type="entry name" value="P-loop containing nucleotide triphosphate hydrolases"/>
    <property type="match status" value="1"/>
</dbReference>
<reference evidence="1" key="1">
    <citation type="submission" date="2022-07" db="EMBL/GenBank/DDBJ databases">
        <title>Genome Sequence of Xylaria arbuscula.</title>
        <authorList>
            <person name="Buettner E."/>
        </authorList>
    </citation>
    <scope>NUCLEOTIDE SEQUENCE</scope>
    <source>
        <strain evidence="1">VT107</strain>
    </source>
</reference>